<reference evidence="4" key="1">
    <citation type="submission" date="2021-01" db="EMBL/GenBank/DDBJ databases">
        <authorList>
            <person name="Corre E."/>
            <person name="Pelletier E."/>
            <person name="Niang G."/>
            <person name="Scheremetjew M."/>
            <person name="Finn R."/>
            <person name="Kale V."/>
            <person name="Holt S."/>
            <person name="Cochrane G."/>
            <person name="Meng A."/>
            <person name="Brown T."/>
            <person name="Cohen L."/>
        </authorList>
    </citation>
    <scope>NUCLEOTIDE SEQUENCE</scope>
    <source>
        <strain evidence="4">CCMP1510</strain>
    </source>
</reference>
<sequence length="466" mass="53713">MVKNNYKAVSDSKDNLVESNDGQICDEPQTPRIEMLSGTRFLAALWIACQHFVPHAKNGILIKVLWRSNVGVDYFIILSGFVTHWASRKRTSIFQSCILSFEGAYRRKERSGLLSFYIRRFGRVLMTTWLSIIFAIIILKIGNVQGELGLGHVFRCILFIETWIQPNHWCPNGQTWTVAALVPSWLLYPFFTGPILIKINNQKYLICLALFCIFIPLFQILRLHYLHDKNNNLFLSSLDHNYLYLWPPSQFCDFVLGALSAEISGRHMDKNKYDVVESNLQTKLYGNCADICVIIFMIICFFVPNPNLRYRSGFEPVIFDHGLAPLLAFFLGFSALDSKIRSSIFGRICSHPALTALGSCSFEVYLFQWPLHTIFTYLGLPTNDNNGQNFVAFLLTLWFLSSLYEIYIERPFVAWLRHVVPPPQVILTNKEDDEEQQEHLESSSSLCDDGEREGRKEEKKKEEEVM</sequence>
<dbReference type="InterPro" id="IPR002656">
    <property type="entry name" value="Acyl_transf_3_dom"/>
</dbReference>
<feature type="transmembrane region" description="Helical" evidence="2">
    <location>
        <begin position="245"/>
        <end position="263"/>
    </location>
</feature>
<feature type="domain" description="Acyltransferase 3" evidence="3">
    <location>
        <begin position="38"/>
        <end position="399"/>
    </location>
</feature>
<evidence type="ECO:0000256" key="1">
    <source>
        <dbReference type="SAM" id="MobiDB-lite"/>
    </source>
</evidence>
<feature type="transmembrane region" description="Helical" evidence="2">
    <location>
        <begin position="284"/>
        <end position="304"/>
    </location>
</feature>
<gene>
    <name evidence="4" type="ORF">ALAG00032_LOCUS2383</name>
</gene>
<evidence type="ECO:0000259" key="3">
    <source>
        <dbReference type="Pfam" id="PF01757"/>
    </source>
</evidence>
<dbReference type="InterPro" id="IPR050879">
    <property type="entry name" value="Acyltransferase_3"/>
</dbReference>
<proteinExistence type="predicted"/>
<feature type="transmembrane region" description="Helical" evidence="2">
    <location>
        <begin position="204"/>
        <end position="225"/>
    </location>
</feature>
<feature type="compositionally biased region" description="Basic and acidic residues" evidence="1">
    <location>
        <begin position="452"/>
        <end position="466"/>
    </location>
</feature>
<feature type="transmembrane region" description="Helical" evidence="2">
    <location>
        <begin position="348"/>
        <end position="367"/>
    </location>
</feature>
<evidence type="ECO:0000256" key="2">
    <source>
        <dbReference type="SAM" id="Phobius"/>
    </source>
</evidence>
<dbReference type="GO" id="GO:0016747">
    <property type="term" value="F:acyltransferase activity, transferring groups other than amino-acyl groups"/>
    <property type="evidence" value="ECO:0007669"/>
    <property type="project" value="InterPro"/>
</dbReference>
<organism evidence="4">
    <name type="scientific">Aureoumbra lagunensis</name>
    <dbReference type="NCBI Taxonomy" id="44058"/>
    <lineage>
        <taxon>Eukaryota</taxon>
        <taxon>Sar</taxon>
        <taxon>Stramenopiles</taxon>
        <taxon>Ochrophyta</taxon>
        <taxon>Pelagophyceae</taxon>
        <taxon>Pelagomonadales</taxon>
        <taxon>Aureoumbra</taxon>
    </lineage>
</organism>
<dbReference type="GO" id="GO:0016020">
    <property type="term" value="C:membrane"/>
    <property type="evidence" value="ECO:0007669"/>
    <property type="project" value="TreeGrafter"/>
</dbReference>
<dbReference type="AlphaFoldDB" id="A0A7S3JQE2"/>
<dbReference type="GO" id="GO:0000271">
    <property type="term" value="P:polysaccharide biosynthetic process"/>
    <property type="evidence" value="ECO:0007669"/>
    <property type="project" value="TreeGrafter"/>
</dbReference>
<dbReference type="PANTHER" id="PTHR23028">
    <property type="entry name" value="ACETYLTRANSFERASE"/>
    <property type="match status" value="1"/>
</dbReference>
<feature type="transmembrane region" description="Helical" evidence="2">
    <location>
        <begin position="124"/>
        <end position="142"/>
    </location>
</feature>
<protein>
    <recommendedName>
        <fullName evidence="3">Acyltransferase 3 domain-containing protein</fullName>
    </recommendedName>
</protein>
<keyword evidence="2" id="KW-0472">Membrane</keyword>
<dbReference type="EMBL" id="HBIJ01003432">
    <property type="protein sequence ID" value="CAE0361650.1"/>
    <property type="molecule type" value="Transcribed_RNA"/>
</dbReference>
<keyword evidence="2" id="KW-0812">Transmembrane</keyword>
<accession>A0A7S3JQE2</accession>
<name>A0A7S3JQE2_9STRA</name>
<dbReference type="Pfam" id="PF01757">
    <property type="entry name" value="Acyl_transf_3"/>
    <property type="match status" value="1"/>
</dbReference>
<feature type="transmembrane region" description="Helical" evidence="2">
    <location>
        <begin position="387"/>
        <end position="407"/>
    </location>
</feature>
<feature type="transmembrane region" description="Helical" evidence="2">
    <location>
        <begin position="176"/>
        <end position="197"/>
    </location>
</feature>
<dbReference type="PANTHER" id="PTHR23028:SF53">
    <property type="entry name" value="ACYL_TRANSF_3 DOMAIN-CONTAINING PROTEIN"/>
    <property type="match status" value="1"/>
</dbReference>
<keyword evidence="2" id="KW-1133">Transmembrane helix</keyword>
<feature type="transmembrane region" description="Helical" evidence="2">
    <location>
        <begin position="316"/>
        <end position="336"/>
    </location>
</feature>
<feature type="region of interest" description="Disordered" evidence="1">
    <location>
        <begin position="428"/>
        <end position="466"/>
    </location>
</feature>
<evidence type="ECO:0000313" key="4">
    <source>
        <dbReference type="EMBL" id="CAE0361650.1"/>
    </source>
</evidence>